<evidence type="ECO:0000256" key="2">
    <source>
        <dbReference type="SAM" id="Coils"/>
    </source>
</evidence>
<evidence type="ECO:0000256" key="1">
    <source>
        <dbReference type="ARBA" id="ARBA00009477"/>
    </source>
</evidence>
<dbReference type="Gene3D" id="2.40.50.100">
    <property type="match status" value="2"/>
</dbReference>
<dbReference type="EMBL" id="LGUG01000005">
    <property type="protein sequence ID" value="KON93247.1"/>
    <property type="molecule type" value="Genomic_DNA"/>
</dbReference>
<dbReference type="PANTHER" id="PTHR30469">
    <property type="entry name" value="MULTIDRUG RESISTANCE PROTEIN MDTA"/>
    <property type="match status" value="1"/>
</dbReference>
<keyword evidence="2" id="KW-0175">Coiled coil</keyword>
<feature type="domain" description="YknX-like C-terminal permuted SH3-like" evidence="5">
    <location>
        <begin position="420"/>
        <end position="486"/>
    </location>
</feature>
<dbReference type="Proteomes" id="UP000182836">
    <property type="component" value="Unassembled WGS sequence"/>
</dbReference>
<proteinExistence type="inferred from homology"/>
<dbReference type="Pfam" id="PF25954">
    <property type="entry name" value="Beta-barrel_RND_2"/>
    <property type="match status" value="1"/>
</dbReference>
<evidence type="ECO:0000259" key="5">
    <source>
        <dbReference type="Pfam" id="PF25989"/>
    </source>
</evidence>
<dbReference type="InterPro" id="IPR006143">
    <property type="entry name" value="RND_pump_MFP"/>
</dbReference>
<dbReference type="AlphaFoldDB" id="A0A0D1XYD5"/>
<feature type="signal peptide" evidence="3">
    <location>
        <begin position="1"/>
        <end position="28"/>
    </location>
</feature>
<dbReference type="Proteomes" id="UP000037269">
    <property type="component" value="Unassembled WGS sequence"/>
</dbReference>
<name>A0A0D1XYD5_ANEMI</name>
<comment type="similarity">
    <text evidence="1">Belongs to the membrane fusion protein (MFP) (TC 8.A.1) family.</text>
</comment>
<sequence length="489" mass="51087">MGRKAKRTKAIAYLLLGAVALSGCTTSAKEATPDAPVSVKVAQAQEGALGGKVYTGTVMPDQKVNIMPKMAGKIIDIPVEVGTRVKKGQVLFRLEDKDLKNAVTKADAAVSAAEASIQTAEAARESGIVQATGGAVQSKNGVLQAKNSMIQAQGAITQANSALEQATHAVEDVNTSFDKAKQALNDATTNHDRMKQLFAQGAVSQVQLDQAETALVNAQAAYRSAEIARTNAQEKVAAAKKSLATAQKAYDNASASYQNANGGYENAQKQVGVAQNTAGIEASRQALKQAQVGANIARDTLSDATVVSPINGIVGAKNAEIGEMVSMQSPVLVVANLDTVTMLTYLPADQVNNVQPGSQVQVKASAFDYVTTGTVKNISPLDEKGKGYPVQITVANPDLKLKSGMLAEVRILAPDARRGIVIPSSAIVKEKDKTYVYVLEGDKAKRVEVKTSGERGAEALVTSGLKKGTRVITSNVALLSDGAKIELSQ</sequence>
<dbReference type="RefSeq" id="WP_043065359.1">
    <property type="nucleotide sequence ID" value="NZ_BJOA01000080.1"/>
</dbReference>
<evidence type="ECO:0000313" key="6">
    <source>
        <dbReference type="EMBL" id="KON93247.1"/>
    </source>
</evidence>
<feature type="domain" description="CusB-like beta-barrel" evidence="4">
    <location>
        <begin position="346"/>
        <end position="412"/>
    </location>
</feature>
<dbReference type="GO" id="GO:1990281">
    <property type="term" value="C:efflux pump complex"/>
    <property type="evidence" value="ECO:0007669"/>
    <property type="project" value="TreeGrafter"/>
</dbReference>
<reference evidence="7 9" key="2">
    <citation type="submission" date="2016-10" db="EMBL/GenBank/DDBJ databases">
        <authorList>
            <person name="de Groot N.N."/>
        </authorList>
    </citation>
    <scope>NUCLEOTIDE SEQUENCE [LARGE SCALE GENOMIC DNA]</scope>
    <source>
        <strain evidence="7 9">DSM 2895</strain>
    </source>
</reference>
<dbReference type="Pfam" id="PF25989">
    <property type="entry name" value="YknX_C"/>
    <property type="match status" value="1"/>
</dbReference>
<feature type="coiled-coil region" evidence="2">
    <location>
        <begin position="177"/>
        <end position="249"/>
    </location>
</feature>
<keyword evidence="3" id="KW-0732">Signal</keyword>
<dbReference type="EMBL" id="FNED01000024">
    <property type="protein sequence ID" value="SDJ65814.1"/>
    <property type="molecule type" value="Genomic_DNA"/>
</dbReference>
<dbReference type="STRING" id="47500.AF333_26705"/>
<evidence type="ECO:0000256" key="3">
    <source>
        <dbReference type="SAM" id="SignalP"/>
    </source>
</evidence>
<dbReference type="Gene3D" id="1.10.287.470">
    <property type="entry name" value="Helix hairpin bin"/>
    <property type="match status" value="3"/>
</dbReference>
<evidence type="ECO:0000313" key="9">
    <source>
        <dbReference type="Proteomes" id="UP000182836"/>
    </source>
</evidence>
<feature type="chain" id="PRO_5038208563" evidence="3">
    <location>
        <begin position="29"/>
        <end position="489"/>
    </location>
</feature>
<dbReference type="PATRIC" id="fig|47500.8.peg.5814"/>
<accession>A0A0D1XYD5</accession>
<evidence type="ECO:0000313" key="8">
    <source>
        <dbReference type="Proteomes" id="UP000037269"/>
    </source>
</evidence>
<evidence type="ECO:0000313" key="7">
    <source>
        <dbReference type="EMBL" id="SDJ65814.1"/>
    </source>
</evidence>
<dbReference type="InterPro" id="IPR058637">
    <property type="entry name" value="YknX-like_C"/>
</dbReference>
<dbReference type="PROSITE" id="PS51257">
    <property type="entry name" value="PROKAR_LIPOPROTEIN"/>
    <property type="match status" value="1"/>
</dbReference>
<dbReference type="NCBIfam" id="TIGR01730">
    <property type="entry name" value="RND_mfp"/>
    <property type="match status" value="1"/>
</dbReference>
<dbReference type="SUPFAM" id="SSF111369">
    <property type="entry name" value="HlyD-like secretion proteins"/>
    <property type="match status" value="3"/>
</dbReference>
<dbReference type="Gene3D" id="2.40.30.170">
    <property type="match status" value="1"/>
</dbReference>
<dbReference type="GO" id="GO:0015562">
    <property type="term" value="F:efflux transmembrane transporter activity"/>
    <property type="evidence" value="ECO:0007669"/>
    <property type="project" value="InterPro"/>
</dbReference>
<evidence type="ECO:0000259" key="4">
    <source>
        <dbReference type="Pfam" id="PF25954"/>
    </source>
</evidence>
<reference evidence="6 8" key="1">
    <citation type="submission" date="2015-07" db="EMBL/GenBank/DDBJ databases">
        <title>Fjat-14205 dsm 2895.</title>
        <authorList>
            <person name="Liu B."/>
            <person name="Wang J."/>
            <person name="Zhu Y."/>
            <person name="Liu G."/>
            <person name="Chen Q."/>
            <person name="Chen Z."/>
            <person name="Lan J."/>
            <person name="Che J."/>
            <person name="Ge C."/>
            <person name="Shi H."/>
            <person name="Pan Z."/>
            <person name="Liu X."/>
        </authorList>
    </citation>
    <scope>NUCLEOTIDE SEQUENCE [LARGE SCALE GENOMIC DNA]</scope>
    <source>
        <strain evidence="6 8">DSM 2895</strain>
    </source>
</reference>
<dbReference type="GeneID" id="42308719"/>
<keyword evidence="8" id="KW-1185">Reference proteome</keyword>
<protein>
    <submittedName>
        <fullName evidence="6">Multidrug transporter</fullName>
    </submittedName>
    <submittedName>
        <fullName evidence="7">RND family efflux transporter, MFP subunit</fullName>
    </submittedName>
</protein>
<organism evidence="6 8">
    <name type="scientific">Aneurinibacillus migulanus</name>
    <name type="common">Bacillus migulanus</name>
    <dbReference type="NCBI Taxonomy" id="47500"/>
    <lineage>
        <taxon>Bacteria</taxon>
        <taxon>Bacillati</taxon>
        <taxon>Bacillota</taxon>
        <taxon>Bacilli</taxon>
        <taxon>Bacillales</taxon>
        <taxon>Paenibacillaceae</taxon>
        <taxon>Aneurinibacillus group</taxon>
        <taxon>Aneurinibacillus</taxon>
    </lineage>
</organism>
<dbReference type="PRINTS" id="PR01490">
    <property type="entry name" value="RTXTOXIND"/>
</dbReference>
<gene>
    <name evidence="6" type="ORF">AF333_26705</name>
    <name evidence="7" type="ORF">SAMN04487909_12418</name>
</gene>
<dbReference type="Gene3D" id="2.40.420.20">
    <property type="match status" value="1"/>
</dbReference>
<dbReference type="OrthoDB" id="2456449at2"/>
<dbReference type="InterPro" id="IPR058792">
    <property type="entry name" value="Beta-barrel_RND_2"/>
</dbReference>